<keyword evidence="3" id="KW-1185">Reference proteome</keyword>
<feature type="compositionally biased region" description="Polar residues" evidence="1">
    <location>
        <begin position="23"/>
        <end position="41"/>
    </location>
</feature>
<gene>
    <name evidence="2" type="ORF">OESDEN_22511</name>
</gene>
<evidence type="ECO:0000256" key="1">
    <source>
        <dbReference type="SAM" id="MobiDB-lite"/>
    </source>
</evidence>
<reference evidence="2 3" key="1">
    <citation type="submission" date="2014-03" db="EMBL/GenBank/DDBJ databases">
        <title>Draft genome of the hookworm Oesophagostomum dentatum.</title>
        <authorList>
            <person name="Mitreva M."/>
        </authorList>
    </citation>
    <scope>NUCLEOTIDE SEQUENCE [LARGE SCALE GENOMIC DNA]</scope>
    <source>
        <strain evidence="2 3">OD-Hann</strain>
    </source>
</reference>
<accession>A0A0B1RYU3</accession>
<evidence type="ECO:0000313" key="3">
    <source>
        <dbReference type="Proteomes" id="UP000053660"/>
    </source>
</evidence>
<proteinExistence type="predicted"/>
<feature type="non-terminal residue" evidence="2">
    <location>
        <position position="71"/>
    </location>
</feature>
<protein>
    <submittedName>
        <fullName evidence="2">Uncharacterized protein</fullName>
    </submittedName>
</protein>
<sequence length="71" mass="8078">MPALYMASDLKRRRLSRGGDENPFSNSSPHLVTSLPLQTLSVERPTRAASSSPHFTNYRENRDEEFNIDRG</sequence>
<organism evidence="2 3">
    <name type="scientific">Oesophagostomum dentatum</name>
    <name type="common">Nodular worm</name>
    <dbReference type="NCBI Taxonomy" id="61180"/>
    <lineage>
        <taxon>Eukaryota</taxon>
        <taxon>Metazoa</taxon>
        <taxon>Ecdysozoa</taxon>
        <taxon>Nematoda</taxon>
        <taxon>Chromadorea</taxon>
        <taxon>Rhabditida</taxon>
        <taxon>Rhabditina</taxon>
        <taxon>Rhabditomorpha</taxon>
        <taxon>Strongyloidea</taxon>
        <taxon>Strongylidae</taxon>
        <taxon>Oesophagostomum</taxon>
    </lineage>
</organism>
<name>A0A0B1RYU3_OESDE</name>
<dbReference type="AlphaFoldDB" id="A0A0B1RYU3"/>
<dbReference type="Proteomes" id="UP000053660">
    <property type="component" value="Unassembled WGS sequence"/>
</dbReference>
<feature type="region of interest" description="Disordered" evidence="1">
    <location>
        <begin position="1"/>
        <end position="71"/>
    </location>
</feature>
<dbReference type="OrthoDB" id="5845645at2759"/>
<evidence type="ECO:0000313" key="2">
    <source>
        <dbReference type="EMBL" id="KHJ77869.1"/>
    </source>
</evidence>
<dbReference type="EMBL" id="KN610337">
    <property type="protein sequence ID" value="KHJ77869.1"/>
    <property type="molecule type" value="Genomic_DNA"/>
</dbReference>
<feature type="compositionally biased region" description="Basic and acidic residues" evidence="1">
    <location>
        <begin position="57"/>
        <end position="71"/>
    </location>
</feature>